<accession>A0ABN9R150</accession>
<evidence type="ECO:0000256" key="1">
    <source>
        <dbReference type="SAM" id="MobiDB-lite"/>
    </source>
</evidence>
<feature type="non-terminal residue" evidence="2">
    <location>
        <position position="206"/>
    </location>
</feature>
<comment type="caution">
    <text evidence="2">The sequence shown here is derived from an EMBL/GenBank/DDBJ whole genome shotgun (WGS) entry which is preliminary data.</text>
</comment>
<proteinExistence type="predicted"/>
<keyword evidence="3" id="KW-1185">Reference proteome</keyword>
<organism evidence="2 3">
    <name type="scientific">Prorocentrum cordatum</name>
    <dbReference type="NCBI Taxonomy" id="2364126"/>
    <lineage>
        <taxon>Eukaryota</taxon>
        <taxon>Sar</taxon>
        <taxon>Alveolata</taxon>
        <taxon>Dinophyceae</taxon>
        <taxon>Prorocentrales</taxon>
        <taxon>Prorocentraceae</taxon>
        <taxon>Prorocentrum</taxon>
    </lineage>
</organism>
<dbReference type="EMBL" id="CAUYUJ010005140">
    <property type="protein sequence ID" value="CAK0812438.1"/>
    <property type="molecule type" value="Genomic_DNA"/>
</dbReference>
<feature type="region of interest" description="Disordered" evidence="1">
    <location>
        <begin position="108"/>
        <end position="128"/>
    </location>
</feature>
<sequence length="206" mass="23299">VPRSLLEDVARPLAVTLDAIAEDTLSYVTKRMPLELLTTRRDPWQFQALRERLAAPEAVRLSGLLAHVAYWAMFGHVHRPEERLPEEDRQSLILKVQELWAALVDPSRPPGQGRVARGACGDPQQRGERPEQAALFVRPVCLLAAKRGVERTLQLQYPRLFSDRDHGAALSQRIWDFINALMMNIFDPECQLASFGLLNSSRSAIR</sequence>
<dbReference type="Proteomes" id="UP001189429">
    <property type="component" value="Unassembled WGS sequence"/>
</dbReference>
<protein>
    <submittedName>
        <fullName evidence="2">Uncharacterized protein</fullName>
    </submittedName>
</protein>
<reference evidence="2" key="1">
    <citation type="submission" date="2023-10" db="EMBL/GenBank/DDBJ databases">
        <authorList>
            <person name="Chen Y."/>
            <person name="Shah S."/>
            <person name="Dougan E. K."/>
            <person name="Thang M."/>
            <person name="Chan C."/>
        </authorList>
    </citation>
    <scope>NUCLEOTIDE SEQUENCE [LARGE SCALE GENOMIC DNA]</scope>
</reference>
<feature type="non-terminal residue" evidence="2">
    <location>
        <position position="1"/>
    </location>
</feature>
<gene>
    <name evidence="2" type="ORF">PCOR1329_LOCUS16725</name>
</gene>
<name>A0ABN9R150_9DINO</name>
<evidence type="ECO:0000313" key="3">
    <source>
        <dbReference type="Proteomes" id="UP001189429"/>
    </source>
</evidence>
<evidence type="ECO:0000313" key="2">
    <source>
        <dbReference type="EMBL" id="CAK0812438.1"/>
    </source>
</evidence>